<proteinExistence type="predicted"/>
<evidence type="ECO:0000256" key="1">
    <source>
        <dbReference type="ARBA" id="ARBA00023157"/>
    </source>
</evidence>
<dbReference type="PROSITE" id="PS01285">
    <property type="entry name" value="FA58C_1"/>
    <property type="match status" value="1"/>
</dbReference>
<keyword evidence="1" id="KW-1015">Disulfide bond</keyword>
<organism evidence="3 4">
    <name type="scientific">Strongylocentrotus purpuratus</name>
    <name type="common">Purple sea urchin</name>
    <dbReference type="NCBI Taxonomy" id="7668"/>
    <lineage>
        <taxon>Eukaryota</taxon>
        <taxon>Metazoa</taxon>
        <taxon>Echinodermata</taxon>
        <taxon>Eleutherozoa</taxon>
        <taxon>Echinozoa</taxon>
        <taxon>Echinoidea</taxon>
        <taxon>Euechinoidea</taxon>
        <taxon>Echinacea</taxon>
        <taxon>Camarodonta</taxon>
        <taxon>Echinidea</taxon>
        <taxon>Strongylocentrotidae</taxon>
        <taxon>Strongylocentrotus</taxon>
    </lineage>
</organism>
<dbReference type="PROSITE" id="PS50022">
    <property type="entry name" value="FA58C_3"/>
    <property type="match status" value="2"/>
</dbReference>
<evidence type="ECO:0000259" key="2">
    <source>
        <dbReference type="PROSITE" id="PS50022"/>
    </source>
</evidence>
<dbReference type="PANTHER" id="PTHR24543">
    <property type="entry name" value="MULTICOPPER OXIDASE-RELATED"/>
    <property type="match status" value="1"/>
</dbReference>
<dbReference type="OrthoDB" id="5984600at2759"/>
<feature type="domain" description="F5/8 type C" evidence="2">
    <location>
        <begin position="84"/>
        <end position="234"/>
    </location>
</feature>
<dbReference type="KEGG" id="spu:105440778"/>
<dbReference type="InterPro" id="IPR008979">
    <property type="entry name" value="Galactose-bd-like_sf"/>
</dbReference>
<accession>A0A7M7HLV1</accession>
<dbReference type="SMART" id="SM00231">
    <property type="entry name" value="FA58C"/>
    <property type="match status" value="2"/>
</dbReference>
<dbReference type="RefSeq" id="XP_011669610.1">
    <property type="nucleotide sequence ID" value="XM_011671308.2"/>
</dbReference>
<reference evidence="4" key="1">
    <citation type="submission" date="2015-02" db="EMBL/GenBank/DDBJ databases">
        <title>Genome sequencing for Strongylocentrotus purpuratus.</title>
        <authorList>
            <person name="Murali S."/>
            <person name="Liu Y."/>
            <person name="Vee V."/>
            <person name="English A."/>
            <person name="Wang M."/>
            <person name="Skinner E."/>
            <person name="Han Y."/>
            <person name="Muzny D.M."/>
            <person name="Worley K.C."/>
            <person name="Gibbs R.A."/>
        </authorList>
    </citation>
    <scope>NUCLEOTIDE SEQUENCE</scope>
</reference>
<dbReference type="EnsemblMetazoa" id="XM_011671308">
    <property type="protein sequence ID" value="XP_011669610"/>
    <property type="gene ID" value="LOC105440778"/>
</dbReference>
<dbReference type="PANTHER" id="PTHR24543:SF325">
    <property type="entry name" value="F5_8 TYPE C DOMAIN-CONTAINING PROTEIN"/>
    <property type="match status" value="1"/>
</dbReference>
<dbReference type="GeneID" id="105440778"/>
<dbReference type="OMA" id="WATEYTI"/>
<dbReference type="InterPro" id="IPR036772">
    <property type="entry name" value="SRCR-like_dom_sf"/>
</dbReference>
<dbReference type="Pfam" id="PF00754">
    <property type="entry name" value="F5_F8_type_C"/>
    <property type="match status" value="2"/>
</dbReference>
<evidence type="ECO:0000313" key="4">
    <source>
        <dbReference type="Proteomes" id="UP000007110"/>
    </source>
</evidence>
<dbReference type="GO" id="GO:0016020">
    <property type="term" value="C:membrane"/>
    <property type="evidence" value="ECO:0007669"/>
    <property type="project" value="InterPro"/>
</dbReference>
<dbReference type="AlphaFoldDB" id="A0A7M7HLV1"/>
<keyword evidence="4" id="KW-1185">Reference proteome</keyword>
<protein>
    <recommendedName>
        <fullName evidence="2">F5/8 type C domain-containing protein</fullName>
    </recommendedName>
</protein>
<dbReference type="InParanoid" id="A0A7M7HLV1"/>
<name>A0A7M7HLV1_STRPU</name>
<dbReference type="Gene3D" id="3.10.250.10">
    <property type="entry name" value="SRCR-like domain"/>
    <property type="match status" value="1"/>
</dbReference>
<dbReference type="SUPFAM" id="SSF49785">
    <property type="entry name" value="Galactose-binding domain-like"/>
    <property type="match status" value="2"/>
</dbReference>
<feature type="domain" description="F5/8 type C" evidence="2">
    <location>
        <begin position="250"/>
        <end position="411"/>
    </location>
</feature>
<dbReference type="CDD" id="cd00057">
    <property type="entry name" value="FA58C"/>
    <property type="match status" value="2"/>
</dbReference>
<dbReference type="Gene3D" id="2.60.120.260">
    <property type="entry name" value="Galactose-binding domain-like"/>
    <property type="match status" value="2"/>
</dbReference>
<reference evidence="3" key="2">
    <citation type="submission" date="2021-01" db="UniProtKB">
        <authorList>
            <consortium name="EnsemblMetazoa"/>
        </authorList>
    </citation>
    <scope>IDENTIFICATION</scope>
</reference>
<sequence>MRIHQEQRNRNSSDMICRYLGFEGAFATVSGGQYDASSIDADAEAAAVICPPNTTSITDCWHNETMETVNEENIAVVCCPGLMCNPLGDPLGLERGTIPDSAITSSGCHDSESICTQYARLNGPSAWVPSQANPKWLDVQFESSYVVTGIATQGRPGFEHWTRSYTISFSTSSGDRYNYFNVYSREIQVFGGNSEQYKTSTHVFVVPMLARSVRIHPHSYSYIALRLELYGYGPLNEFIASMNRGVQLGCTPPVLGEGLGVEDGRIPDSSLTSSSVYQSQNPDAMAAYRGRLNAIGTDGETTGWTAALDDQDKWIKVDLGKESVVTGVITQGGENYIRWYTSLQISYSVDNQEWTYALEKECGSRRTYPGNLDGITPSTKLFPKPVVARYIRLHPFSGYYFGGMRFEILGVVNFG</sequence>
<dbReference type="Proteomes" id="UP000007110">
    <property type="component" value="Unassembled WGS sequence"/>
</dbReference>
<dbReference type="InterPro" id="IPR000421">
    <property type="entry name" value="FA58C"/>
</dbReference>
<evidence type="ECO:0000313" key="3">
    <source>
        <dbReference type="EnsemblMetazoa" id="XP_011669610"/>
    </source>
</evidence>